<keyword evidence="4" id="KW-0597">Phosphoprotein</keyword>
<keyword evidence="12" id="KW-1185">Reference proteome</keyword>
<gene>
    <name evidence="11" type="ORF">MKK02DRAFT_21175</name>
</gene>
<feature type="domain" description="Nicotinate/nicotinamide phosphoribosyltransferase" evidence="9">
    <location>
        <begin position="186"/>
        <end position="441"/>
    </location>
</feature>
<keyword evidence="5 8" id="KW-0436">Ligase</keyword>
<evidence type="ECO:0000256" key="4">
    <source>
        <dbReference type="ARBA" id="ARBA00022553"/>
    </source>
</evidence>
<dbReference type="GO" id="GO:0005829">
    <property type="term" value="C:cytosol"/>
    <property type="evidence" value="ECO:0007669"/>
    <property type="project" value="TreeGrafter"/>
</dbReference>
<evidence type="ECO:0000313" key="12">
    <source>
        <dbReference type="Proteomes" id="UP001164286"/>
    </source>
</evidence>
<keyword evidence="6 8" id="KW-0662">Pyridine nucleotide biosynthesis</keyword>
<comment type="pathway">
    <text evidence="1 8">Cofactor biosynthesis; NAD(+) biosynthesis; nicotinate D-ribonucleotide from nicotinate: step 1/1.</text>
</comment>
<keyword evidence="11" id="KW-0328">Glycosyltransferase</keyword>
<dbReference type="PANTHER" id="PTHR11098:SF1">
    <property type="entry name" value="NICOTINATE PHOSPHORIBOSYLTRANSFERASE"/>
    <property type="match status" value="1"/>
</dbReference>
<evidence type="ECO:0000256" key="2">
    <source>
        <dbReference type="ARBA" id="ARBA00010897"/>
    </source>
</evidence>
<comment type="function">
    <text evidence="8">Catalyzes the synthesis of beta-nicotinate D-ribonucleotide from nicotinate and 5-phospho-D-ribose 1-phosphate at the expense of ATP.</text>
</comment>
<comment type="PTM">
    <text evidence="8">Transiently phosphorylated on a His residue during the reaction cycle. Phosphorylation strongly increases the affinity for substrates and increases the rate of nicotinate D-ribonucleotide production. Dephosphorylation regenerates the low-affinity form of the enzyme, leading to product release.</text>
</comment>
<dbReference type="AlphaFoldDB" id="A0AA38GZR9"/>
<dbReference type="NCBIfam" id="TIGR01514">
    <property type="entry name" value="NAPRTase"/>
    <property type="match status" value="1"/>
</dbReference>
<dbReference type="Proteomes" id="UP001164286">
    <property type="component" value="Unassembled WGS sequence"/>
</dbReference>
<dbReference type="InterPro" id="IPR006406">
    <property type="entry name" value="Nic_PRibTrfase"/>
</dbReference>
<evidence type="ECO:0000256" key="7">
    <source>
        <dbReference type="ARBA" id="ARBA00048668"/>
    </source>
</evidence>
<evidence type="ECO:0000256" key="6">
    <source>
        <dbReference type="ARBA" id="ARBA00022642"/>
    </source>
</evidence>
<dbReference type="InterPro" id="IPR036068">
    <property type="entry name" value="Nicotinate_pribotase-like_C"/>
</dbReference>
<dbReference type="EC" id="6.3.4.21" evidence="3 8"/>
<organism evidence="11 12">
    <name type="scientific">Dioszegia hungarica</name>
    <dbReference type="NCBI Taxonomy" id="4972"/>
    <lineage>
        <taxon>Eukaryota</taxon>
        <taxon>Fungi</taxon>
        <taxon>Dikarya</taxon>
        <taxon>Basidiomycota</taxon>
        <taxon>Agaricomycotina</taxon>
        <taxon>Tremellomycetes</taxon>
        <taxon>Tremellales</taxon>
        <taxon>Bulleribasidiaceae</taxon>
        <taxon>Dioszegia</taxon>
    </lineage>
</organism>
<dbReference type="SUPFAM" id="SSF54675">
    <property type="entry name" value="Nicotinate/Quinolinate PRTase N-terminal domain-like"/>
    <property type="match status" value="1"/>
</dbReference>
<keyword evidence="11" id="KW-0808">Transferase</keyword>
<proteinExistence type="inferred from homology"/>
<feature type="domain" description="Nicotinate phosphoribosyltransferase N-terminal" evidence="10">
    <location>
        <begin position="19"/>
        <end position="147"/>
    </location>
</feature>
<dbReference type="Gene3D" id="3.20.140.10">
    <property type="entry name" value="nicotinate phosphoribosyltransferase"/>
    <property type="match status" value="1"/>
</dbReference>
<accession>A0AA38GZR9</accession>
<dbReference type="PIRSF" id="PIRSF000484">
    <property type="entry name" value="NAPRT"/>
    <property type="match status" value="1"/>
</dbReference>
<evidence type="ECO:0000256" key="5">
    <source>
        <dbReference type="ARBA" id="ARBA00022598"/>
    </source>
</evidence>
<dbReference type="GO" id="GO:0004516">
    <property type="term" value="F:nicotinate phosphoribosyltransferase activity"/>
    <property type="evidence" value="ECO:0007669"/>
    <property type="project" value="UniProtKB-UniRule"/>
</dbReference>
<comment type="catalytic activity">
    <reaction evidence="7 8">
        <text>5-phospho-alpha-D-ribose 1-diphosphate + nicotinate + ATP + H2O = nicotinate beta-D-ribonucleotide + ADP + phosphate + diphosphate</text>
        <dbReference type="Rhea" id="RHEA:36163"/>
        <dbReference type="ChEBI" id="CHEBI:15377"/>
        <dbReference type="ChEBI" id="CHEBI:30616"/>
        <dbReference type="ChEBI" id="CHEBI:32544"/>
        <dbReference type="ChEBI" id="CHEBI:33019"/>
        <dbReference type="ChEBI" id="CHEBI:43474"/>
        <dbReference type="ChEBI" id="CHEBI:57502"/>
        <dbReference type="ChEBI" id="CHEBI:58017"/>
        <dbReference type="ChEBI" id="CHEBI:456216"/>
        <dbReference type="EC" id="6.3.4.21"/>
    </reaction>
</comment>
<dbReference type="Pfam" id="PF17767">
    <property type="entry name" value="NAPRTase_N"/>
    <property type="match status" value="1"/>
</dbReference>
<dbReference type="PANTHER" id="PTHR11098">
    <property type="entry name" value="NICOTINATE PHOSPHORIBOSYLTRANSFERASE"/>
    <property type="match status" value="1"/>
</dbReference>
<comment type="caution">
    <text evidence="11">The sequence shown here is derived from an EMBL/GenBank/DDBJ whole genome shotgun (WGS) entry which is preliminary data.</text>
</comment>
<evidence type="ECO:0000259" key="10">
    <source>
        <dbReference type="Pfam" id="PF17767"/>
    </source>
</evidence>
<evidence type="ECO:0000256" key="8">
    <source>
        <dbReference type="RuleBase" id="RU003838"/>
    </source>
</evidence>
<dbReference type="InterPro" id="IPR040727">
    <property type="entry name" value="NAPRTase_N"/>
</dbReference>
<comment type="similarity">
    <text evidence="2 8">Belongs to the NAPRTase family.</text>
</comment>
<evidence type="ECO:0000313" key="11">
    <source>
        <dbReference type="EMBL" id="KAI9631892.1"/>
    </source>
</evidence>
<dbReference type="RefSeq" id="XP_052941669.1">
    <property type="nucleotide sequence ID" value="XM_053086372.1"/>
</dbReference>
<sequence length="450" mass="50439">MTGNLDIPADEVEIPFSILDTDLYKLTMQNAVLRFFPNAQVVIRFTNRSPHMLFSKDSFDWIHSHVDRLSSLKLTSDEREALAKACPYFSDAYLDFLAGVRLNPKEQVEMTFHPTSERADMGEIQCVIKGLWKEVILYEVPIMSILSEGYFKFVDTDWTYDGQLDQAKQKGLALLKPAAPLKALAYSEFGTRRRRSFKAQDIVVRGLLEAQKEWRAEGGVGVGLAGTSNVYLALKYGLMPAGTIAHEWIMALGATFGYKGANGRAMDMWEEVYPRGANEAPLTMLTDTYTAHAFFLDFKSDIPRALRWTTLRQDSGDPFAFVNAAKKAWGEVEDLAGLSEEEKGKRVKRVIFSDGLDVERALKLQKGCDEIGIGASFGIGTFLTNDFRKASDQIQVSKPLNIVIKLNQIDGKNCVKLSDDKGKFTGNVEEVKRAQEELGLPHEHEEKQRG</sequence>
<dbReference type="GeneID" id="77725573"/>
<protein>
    <recommendedName>
        <fullName evidence="3 8">Nicotinate phosphoribosyltransferase</fullName>
        <ecNumber evidence="3 8">6.3.4.21</ecNumber>
    </recommendedName>
</protein>
<evidence type="ECO:0000256" key="1">
    <source>
        <dbReference type="ARBA" id="ARBA00004952"/>
    </source>
</evidence>
<dbReference type="InterPro" id="IPR041525">
    <property type="entry name" value="N/Namide_PRibTrfase"/>
</dbReference>
<reference evidence="11" key="1">
    <citation type="journal article" date="2022" name="G3 (Bethesda)">
        <title>High quality genome of the basidiomycete yeast Dioszegia hungarica PDD-24b-2 isolated from cloud water.</title>
        <authorList>
            <person name="Jarrige D."/>
            <person name="Haridas S."/>
            <person name="Bleykasten-Grosshans C."/>
            <person name="Joly M."/>
            <person name="Nadalig T."/>
            <person name="Sancelme M."/>
            <person name="Vuilleumier S."/>
            <person name="Grigoriev I.V."/>
            <person name="Amato P."/>
            <person name="Bringel F."/>
        </authorList>
    </citation>
    <scope>NUCLEOTIDE SEQUENCE</scope>
    <source>
        <strain evidence="11">PDD-24b-2</strain>
    </source>
</reference>
<evidence type="ECO:0000256" key="3">
    <source>
        <dbReference type="ARBA" id="ARBA00013236"/>
    </source>
</evidence>
<dbReference type="GO" id="GO:0034355">
    <property type="term" value="P:NAD+ biosynthetic process via the salvage pathway"/>
    <property type="evidence" value="ECO:0007669"/>
    <property type="project" value="TreeGrafter"/>
</dbReference>
<name>A0AA38GZR9_9TREE</name>
<evidence type="ECO:0000259" key="9">
    <source>
        <dbReference type="Pfam" id="PF04095"/>
    </source>
</evidence>
<dbReference type="GO" id="GO:0016757">
    <property type="term" value="F:glycosyltransferase activity"/>
    <property type="evidence" value="ECO:0007669"/>
    <property type="project" value="UniProtKB-KW"/>
</dbReference>
<dbReference type="SUPFAM" id="SSF51690">
    <property type="entry name" value="Nicotinate/Quinolinate PRTase C-terminal domain-like"/>
    <property type="match status" value="1"/>
</dbReference>
<dbReference type="Pfam" id="PF04095">
    <property type="entry name" value="NAPRTase"/>
    <property type="match status" value="1"/>
</dbReference>
<dbReference type="InterPro" id="IPR007229">
    <property type="entry name" value="Nic_PRibTrfase-Fam"/>
</dbReference>
<dbReference type="EMBL" id="JAKWFO010000016">
    <property type="protein sequence ID" value="KAI9631892.1"/>
    <property type="molecule type" value="Genomic_DNA"/>
</dbReference>